<name>A0AAU7QEF4_9GAMM</name>
<sequence>MGKKYLSIFDPTLEITSPLRKDIMADIYEGAAIAGRACPDLKNILSAMLEVKIEPTLPLQYEMAFSPSIGLKVPVVKLGGDTFHGKEIYLRVNPADGDILSRKYTLSSDKNLEPVPMPQGEKLHNIRIKDTRGMGAKV</sequence>
<reference evidence="1" key="1">
    <citation type="submission" date="2024-06" db="EMBL/GenBank/DDBJ databases">
        <authorList>
            <person name="Coelho C."/>
            <person name="Bento M."/>
            <person name="Garcia E."/>
            <person name="Camelo A."/>
            <person name="Brandao I."/>
            <person name="Espirito Santo C."/>
            <person name="Trovao J."/>
            <person name="Verissimo A."/>
            <person name="Costa J."/>
            <person name="Tiago I."/>
        </authorList>
    </citation>
    <scope>NUCLEOTIDE SEQUENCE</scope>
    <source>
        <strain evidence="1">KWT182</strain>
    </source>
</reference>
<accession>A0AAU7QEF4</accession>
<protein>
    <submittedName>
        <fullName evidence="1">Uncharacterized protein</fullName>
    </submittedName>
</protein>
<evidence type="ECO:0000313" key="1">
    <source>
        <dbReference type="EMBL" id="XBS70561.1"/>
    </source>
</evidence>
<dbReference type="EMBL" id="CP157947">
    <property type="protein sequence ID" value="XBS70561.1"/>
    <property type="molecule type" value="Genomic_DNA"/>
</dbReference>
<gene>
    <name evidence="1" type="ORF">ABK905_05060</name>
</gene>
<organism evidence="1">
    <name type="scientific">Acerihabitans sp. KWT182</name>
    <dbReference type="NCBI Taxonomy" id="3157919"/>
    <lineage>
        <taxon>Bacteria</taxon>
        <taxon>Pseudomonadati</taxon>
        <taxon>Pseudomonadota</taxon>
        <taxon>Gammaproteobacteria</taxon>
        <taxon>Enterobacterales</taxon>
        <taxon>Pectobacteriaceae</taxon>
        <taxon>Acerihabitans</taxon>
    </lineage>
</organism>
<proteinExistence type="predicted"/>
<dbReference type="AlphaFoldDB" id="A0AAU7QEF4"/>